<accession>A0A399NUK4</accession>
<dbReference type="EMBL" id="QWEA01001607">
    <property type="protein sequence ID" value="RII97882.1"/>
    <property type="molecule type" value="Genomic_DNA"/>
</dbReference>
<dbReference type="Proteomes" id="UP000266634">
    <property type="component" value="Unassembled WGS sequence"/>
</dbReference>
<reference evidence="2 3" key="1">
    <citation type="submission" date="2018-08" db="EMBL/GenBank/DDBJ databases">
        <title>Genome Sequence of Clavibacter michiganensis Subspecies type strains, and the Atypical Peach-Colored Strains Isolated from Tomato.</title>
        <authorList>
            <person name="Osdaghi E."/>
            <person name="Portier P."/>
            <person name="Briand M."/>
            <person name="Jacques M.-A."/>
        </authorList>
    </citation>
    <scope>NUCLEOTIDE SEQUENCE [LARGE SCALE GENOMIC DNA]</scope>
    <source>
        <strain evidence="2 3">CFBP 6488</strain>
    </source>
</reference>
<feature type="non-terminal residue" evidence="2">
    <location>
        <position position="1"/>
    </location>
</feature>
<sequence length="23" mass="2524">DPEREPAALLQPGSAVRFREVDA</sequence>
<dbReference type="GO" id="GO:0016787">
    <property type="term" value="F:hydrolase activity"/>
    <property type="evidence" value="ECO:0007669"/>
    <property type="project" value="UniProtKB-KW"/>
</dbReference>
<evidence type="ECO:0000313" key="2">
    <source>
        <dbReference type="EMBL" id="RII97882.1"/>
    </source>
</evidence>
<name>A0A399NUK4_9MICO</name>
<proteinExistence type="predicted"/>
<feature type="region of interest" description="Disordered" evidence="1">
    <location>
        <begin position="1"/>
        <end position="23"/>
    </location>
</feature>
<comment type="caution">
    <text evidence="2">The sequence shown here is derived from an EMBL/GenBank/DDBJ whole genome shotgun (WGS) entry which is preliminary data.</text>
</comment>
<evidence type="ECO:0000256" key="1">
    <source>
        <dbReference type="SAM" id="MobiDB-lite"/>
    </source>
</evidence>
<protein>
    <submittedName>
        <fullName evidence="2">Allophanate hydrolase</fullName>
    </submittedName>
</protein>
<evidence type="ECO:0000313" key="3">
    <source>
        <dbReference type="Proteomes" id="UP000266634"/>
    </source>
</evidence>
<organism evidence="2 3">
    <name type="scientific">Clavibacter michiganensis subsp. insidiosus</name>
    <dbReference type="NCBI Taxonomy" id="33014"/>
    <lineage>
        <taxon>Bacteria</taxon>
        <taxon>Bacillati</taxon>
        <taxon>Actinomycetota</taxon>
        <taxon>Actinomycetes</taxon>
        <taxon>Micrococcales</taxon>
        <taxon>Microbacteriaceae</taxon>
        <taxon>Clavibacter</taxon>
    </lineage>
</organism>
<dbReference type="AlphaFoldDB" id="A0A399NUK4"/>
<gene>
    <name evidence="2" type="ORF">DZF93_19925</name>
</gene>
<keyword evidence="2" id="KW-0378">Hydrolase</keyword>